<name>A0ABR2HTP8_9PEZI</name>
<keyword evidence="1" id="KW-0472">Membrane</keyword>
<sequence>MMVSVLNGSLPAGFSTYGSNLGIGGNLAGLFTPIFRTASREYTNRGGIALPFGNCITNSTCVTQFPAPGFDITCTLRSYGYDLAFANEYAPFNTTIYYGSPEGPYADPAAYRTINTTVVYKTDTECKGNLELRKCMLRLATVNYPVIITDGVATLDGWQLGHNETVEVTPDPHTLETDKAIWRKSMIGGVAAVVHDLYTSQVVTHTPNSFNSSGQNNVADGLYSQGGRFVVNARGQGARNYLTSDLSTHGWCNQTWSDPTVDIVNTVRELMLRSAIAYMSSNQSATVPQKLQVRQTKRVTAYESNYKYLGITIGFMVLQALIISYMLYGWHRLGRDVSLDAFKIARALGAPLLRVAAGTAASKEHCRT</sequence>
<dbReference type="PANTHER" id="PTHR37576:SF2">
    <property type="entry name" value="DEFECT AT LOW TEMPERATURE PROTEIN 1"/>
    <property type="match status" value="1"/>
</dbReference>
<comment type="caution">
    <text evidence="2">The sequence shown here is derived from an EMBL/GenBank/DDBJ whole genome shotgun (WGS) entry which is preliminary data.</text>
</comment>
<organism evidence="2 3">
    <name type="scientific">Apiospora arundinis</name>
    <dbReference type="NCBI Taxonomy" id="335852"/>
    <lineage>
        <taxon>Eukaryota</taxon>
        <taxon>Fungi</taxon>
        <taxon>Dikarya</taxon>
        <taxon>Ascomycota</taxon>
        <taxon>Pezizomycotina</taxon>
        <taxon>Sordariomycetes</taxon>
        <taxon>Xylariomycetidae</taxon>
        <taxon>Amphisphaeriales</taxon>
        <taxon>Apiosporaceae</taxon>
        <taxon>Apiospora</taxon>
    </lineage>
</organism>
<protein>
    <submittedName>
        <fullName evidence="2">Uncharacterized protein</fullName>
    </submittedName>
</protein>
<accession>A0ABR2HTP8</accession>
<evidence type="ECO:0000313" key="3">
    <source>
        <dbReference type="Proteomes" id="UP001390339"/>
    </source>
</evidence>
<evidence type="ECO:0000313" key="2">
    <source>
        <dbReference type="EMBL" id="KAK8852190.1"/>
    </source>
</evidence>
<proteinExistence type="predicted"/>
<gene>
    <name evidence="2" type="ORF">PGQ11_014669</name>
</gene>
<dbReference type="EMBL" id="JAPCWZ010000009">
    <property type="protein sequence ID" value="KAK8852190.1"/>
    <property type="molecule type" value="Genomic_DNA"/>
</dbReference>
<reference evidence="2 3" key="1">
    <citation type="journal article" date="2024" name="IMA Fungus">
        <title>Apiospora arundinis, a panoply of carbohydrate-active enzymes and secondary metabolites.</title>
        <authorList>
            <person name="Sorensen T."/>
            <person name="Petersen C."/>
            <person name="Muurmann A.T."/>
            <person name="Christiansen J.V."/>
            <person name="Brundto M.L."/>
            <person name="Overgaard C.K."/>
            <person name="Boysen A.T."/>
            <person name="Wollenberg R.D."/>
            <person name="Larsen T.O."/>
            <person name="Sorensen J.L."/>
            <person name="Nielsen K.L."/>
            <person name="Sondergaard T.E."/>
        </authorList>
    </citation>
    <scope>NUCLEOTIDE SEQUENCE [LARGE SCALE GENOMIC DNA]</scope>
    <source>
        <strain evidence="2 3">AAU 773</strain>
    </source>
</reference>
<keyword evidence="1" id="KW-1133">Transmembrane helix</keyword>
<evidence type="ECO:0000256" key="1">
    <source>
        <dbReference type="SAM" id="Phobius"/>
    </source>
</evidence>
<keyword evidence="3" id="KW-1185">Reference proteome</keyword>
<keyword evidence="1" id="KW-0812">Transmembrane</keyword>
<feature type="transmembrane region" description="Helical" evidence="1">
    <location>
        <begin position="308"/>
        <end position="328"/>
    </location>
</feature>
<dbReference type="Proteomes" id="UP001390339">
    <property type="component" value="Unassembled WGS sequence"/>
</dbReference>
<dbReference type="PANTHER" id="PTHR37576">
    <property type="entry name" value="DEFECT AT LOW TEMPERATURE PROTEIN 1"/>
    <property type="match status" value="1"/>
</dbReference>